<dbReference type="InterPro" id="IPR043502">
    <property type="entry name" value="DNA/RNA_pol_sf"/>
</dbReference>
<dbReference type="AlphaFoldDB" id="A0AAW2VZT0"/>
<dbReference type="EMBL" id="JACGWJ010000002">
    <property type="protein sequence ID" value="KAL0434857.1"/>
    <property type="molecule type" value="Genomic_DNA"/>
</dbReference>
<comment type="caution">
    <text evidence="2">The sequence shown here is derived from an EMBL/GenBank/DDBJ whole genome shotgun (WGS) entry which is preliminary data.</text>
</comment>
<feature type="domain" description="Reverse transcriptase/retrotransposon-derived protein RNase H-like" evidence="1">
    <location>
        <begin position="65"/>
        <end position="163"/>
    </location>
</feature>
<sequence>MVSKKGIEANPEKIQAIIGLRSPRTLNEMQKLTGKITSLSRFISRSADRSLLFFKALGKAKEFNWMEECGQALNELKKYLATPPFLANPRLGEVLFLYLAVSEAAVSSVLVREQEKNQSPVYYVSRMLQGAEKRYTQIEKLALVLIVTARKLRPYFQSHKVVVLTNYPLKHVMTRPDASGRLEKWAVELGEYDIEYQGRTAIKAQALAHFIVEFTVNKANRRRRDGYCMWMDHRMSIMEELVYCYKDLMGSK</sequence>
<proteinExistence type="predicted"/>
<dbReference type="InterPro" id="IPR041577">
    <property type="entry name" value="RT_RNaseH_2"/>
</dbReference>
<accession>A0AAW2VZT0</accession>
<evidence type="ECO:0000313" key="2">
    <source>
        <dbReference type="EMBL" id="KAL0434857.1"/>
    </source>
</evidence>
<evidence type="ECO:0000259" key="1">
    <source>
        <dbReference type="Pfam" id="PF17919"/>
    </source>
</evidence>
<dbReference type="Gene3D" id="3.30.70.270">
    <property type="match status" value="1"/>
</dbReference>
<dbReference type="InterPro" id="IPR043128">
    <property type="entry name" value="Rev_trsase/Diguanyl_cyclase"/>
</dbReference>
<organism evidence="2">
    <name type="scientific">Sesamum radiatum</name>
    <name type="common">Black benniseed</name>
    <dbReference type="NCBI Taxonomy" id="300843"/>
    <lineage>
        <taxon>Eukaryota</taxon>
        <taxon>Viridiplantae</taxon>
        <taxon>Streptophyta</taxon>
        <taxon>Embryophyta</taxon>
        <taxon>Tracheophyta</taxon>
        <taxon>Spermatophyta</taxon>
        <taxon>Magnoliopsida</taxon>
        <taxon>eudicotyledons</taxon>
        <taxon>Gunneridae</taxon>
        <taxon>Pentapetalae</taxon>
        <taxon>asterids</taxon>
        <taxon>lamiids</taxon>
        <taxon>Lamiales</taxon>
        <taxon>Pedaliaceae</taxon>
        <taxon>Sesamum</taxon>
    </lineage>
</organism>
<name>A0AAW2VZT0_SESRA</name>
<dbReference type="Pfam" id="PF17919">
    <property type="entry name" value="RT_RNaseH_2"/>
    <property type="match status" value="1"/>
</dbReference>
<gene>
    <name evidence="2" type="ORF">Sradi_0193600</name>
</gene>
<protein>
    <recommendedName>
        <fullName evidence="1">Reverse transcriptase/retrotransposon-derived protein RNase H-like domain-containing protein</fullName>
    </recommendedName>
</protein>
<dbReference type="PANTHER" id="PTHR48475">
    <property type="entry name" value="RIBONUCLEASE H"/>
    <property type="match status" value="1"/>
</dbReference>
<reference evidence="2" key="2">
    <citation type="journal article" date="2024" name="Plant">
        <title>Genomic evolution and insights into agronomic trait innovations of Sesamum species.</title>
        <authorList>
            <person name="Miao H."/>
            <person name="Wang L."/>
            <person name="Qu L."/>
            <person name="Liu H."/>
            <person name="Sun Y."/>
            <person name="Le M."/>
            <person name="Wang Q."/>
            <person name="Wei S."/>
            <person name="Zheng Y."/>
            <person name="Lin W."/>
            <person name="Duan Y."/>
            <person name="Cao H."/>
            <person name="Xiong S."/>
            <person name="Wang X."/>
            <person name="Wei L."/>
            <person name="Li C."/>
            <person name="Ma Q."/>
            <person name="Ju M."/>
            <person name="Zhao R."/>
            <person name="Li G."/>
            <person name="Mu C."/>
            <person name="Tian Q."/>
            <person name="Mei H."/>
            <person name="Zhang T."/>
            <person name="Gao T."/>
            <person name="Zhang H."/>
        </authorList>
    </citation>
    <scope>NUCLEOTIDE SEQUENCE</scope>
    <source>
        <tissue evidence="2">Leaf</tissue>
    </source>
</reference>
<dbReference type="PANTHER" id="PTHR48475:SF2">
    <property type="entry name" value="RIBONUCLEASE H"/>
    <property type="match status" value="1"/>
</dbReference>
<dbReference type="SUPFAM" id="SSF56672">
    <property type="entry name" value="DNA/RNA polymerases"/>
    <property type="match status" value="1"/>
</dbReference>
<reference evidence="2" key="1">
    <citation type="submission" date="2020-06" db="EMBL/GenBank/DDBJ databases">
        <authorList>
            <person name="Li T."/>
            <person name="Hu X."/>
            <person name="Zhang T."/>
            <person name="Song X."/>
            <person name="Zhang H."/>
            <person name="Dai N."/>
            <person name="Sheng W."/>
            <person name="Hou X."/>
            <person name="Wei L."/>
        </authorList>
    </citation>
    <scope>NUCLEOTIDE SEQUENCE</scope>
    <source>
        <strain evidence="2">G02</strain>
        <tissue evidence="2">Leaf</tissue>
    </source>
</reference>